<keyword evidence="2" id="KW-1185">Reference proteome</keyword>
<dbReference type="Proteomes" id="UP001154282">
    <property type="component" value="Unassembled WGS sequence"/>
</dbReference>
<protein>
    <submittedName>
        <fullName evidence="1">Uncharacterized protein</fullName>
    </submittedName>
</protein>
<accession>A0AAV0LI40</accession>
<gene>
    <name evidence="1" type="ORF">LITE_LOCUS23772</name>
</gene>
<dbReference type="AlphaFoldDB" id="A0AAV0LI40"/>
<sequence>MEGMRSIIAREGILDTFPYPLVESSMNVRPRTLNKHFLGGNPSAMSLMYYR</sequence>
<evidence type="ECO:0000313" key="2">
    <source>
        <dbReference type="Proteomes" id="UP001154282"/>
    </source>
</evidence>
<evidence type="ECO:0000313" key="1">
    <source>
        <dbReference type="EMBL" id="CAI0433260.1"/>
    </source>
</evidence>
<dbReference type="EMBL" id="CAMGYJ010000006">
    <property type="protein sequence ID" value="CAI0433260.1"/>
    <property type="molecule type" value="Genomic_DNA"/>
</dbReference>
<name>A0AAV0LI40_9ROSI</name>
<reference evidence="1" key="1">
    <citation type="submission" date="2022-08" db="EMBL/GenBank/DDBJ databases">
        <authorList>
            <person name="Gutierrez-Valencia J."/>
        </authorList>
    </citation>
    <scope>NUCLEOTIDE SEQUENCE</scope>
</reference>
<organism evidence="1 2">
    <name type="scientific">Linum tenue</name>
    <dbReference type="NCBI Taxonomy" id="586396"/>
    <lineage>
        <taxon>Eukaryota</taxon>
        <taxon>Viridiplantae</taxon>
        <taxon>Streptophyta</taxon>
        <taxon>Embryophyta</taxon>
        <taxon>Tracheophyta</taxon>
        <taxon>Spermatophyta</taxon>
        <taxon>Magnoliopsida</taxon>
        <taxon>eudicotyledons</taxon>
        <taxon>Gunneridae</taxon>
        <taxon>Pentapetalae</taxon>
        <taxon>rosids</taxon>
        <taxon>fabids</taxon>
        <taxon>Malpighiales</taxon>
        <taxon>Linaceae</taxon>
        <taxon>Linum</taxon>
    </lineage>
</organism>
<proteinExistence type="predicted"/>
<comment type="caution">
    <text evidence="1">The sequence shown here is derived from an EMBL/GenBank/DDBJ whole genome shotgun (WGS) entry which is preliminary data.</text>
</comment>